<evidence type="ECO:0000256" key="11">
    <source>
        <dbReference type="ARBA" id="ARBA00022759"/>
    </source>
</evidence>
<evidence type="ECO:0000256" key="12">
    <source>
        <dbReference type="ARBA" id="ARBA00022801"/>
    </source>
</evidence>
<evidence type="ECO:0000259" key="17">
    <source>
        <dbReference type="PROSITE" id="PS51975"/>
    </source>
</evidence>
<dbReference type="GO" id="GO:0005737">
    <property type="term" value="C:cytoplasm"/>
    <property type="evidence" value="ECO:0007669"/>
    <property type="project" value="UniProtKB-SubCell"/>
</dbReference>
<reference evidence="18 19" key="1">
    <citation type="submission" date="2018-06" db="EMBL/GenBank/DDBJ databases">
        <authorList>
            <consortium name="Pathogen Informatics"/>
            <person name="Doyle S."/>
        </authorList>
    </citation>
    <scope>NUCLEOTIDE SEQUENCE [LARGE SCALE GENOMIC DNA]</scope>
    <source>
        <strain evidence="18 19">NCTC10571</strain>
    </source>
</reference>
<comment type="similarity">
    <text evidence="5 14 16">Belongs to the RNase HII family.</text>
</comment>
<evidence type="ECO:0000256" key="10">
    <source>
        <dbReference type="ARBA" id="ARBA00022723"/>
    </source>
</evidence>
<keyword evidence="8 14" id="KW-0963">Cytoplasm</keyword>
<evidence type="ECO:0000313" key="18">
    <source>
        <dbReference type="EMBL" id="STY70579.1"/>
    </source>
</evidence>
<comment type="function">
    <text evidence="3 14 16">Endonuclease that specifically degrades the RNA of RNA-DNA hybrids.</text>
</comment>
<feature type="binding site" evidence="14 15">
    <location>
        <position position="75"/>
    </location>
    <ligand>
        <name>a divalent metal cation</name>
        <dbReference type="ChEBI" id="CHEBI:60240"/>
    </ligand>
</feature>
<evidence type="ECO:0000256" key="2">
    <source>
        <dbReference type="ARBA" id="ARBA00001946"/>
    </source>
</evidence>
<evidence type="ECO:0000256" key="5">
    <source>
        <dbReference type="ARBA" id="ARBA00007383"/>
    </source>
</evidence>
<dbReference type="STRING" id="1122216.GCA_000423385_01949"/>
<dbReference type="GO" id="GO:0004523">
    <property type="term" value="F:RNA-DNA hybrid ribonuclease activity"/>
    <property type="evidence" value="ECO:0007669"/>
    <property type="project" value="UniProtKB-UniRule"/>
</dbReference>
<dbReference type="GO" id="GO:0006298">
    <property type="term" value="P:mismatch repair"/>
    <property type="evidence" value="ECO:0007669"/>
    <property type="project" value="TreeGrafter"/>
</dbReference>
<protein>
    <recommendedName>
        <fullName evidence="7 14">Ribonuclease HII</fullName>
        <shortName evidence="14">RNase HII</shortName>
        <ecNumber evidence="6 14">3.1.26.4</ecNumber>
    </recommendedName>
</protein>
<evidence type="ECO:0000256" key="8">
    <source>
        <dbReference type="ARBA" id="ARBA00022490"/>
    </source>
</evidence>
<dbReference type="PANTHER" id="PTHR10954:SF18">
    <property type="entry name" value="RIBONUCLEASE HII"/>
    <property type="match status" value="1"/>
</dbReference>
<comment type="catalytic activity">
    <reaction evidence="1 14 15 16">
        <text>Endonucleolytic cleavage to 5'-phosphomonoester.</text>
        <dbReference type="EC" id="3.1.26.4"/>
    </reaction>
</comment>
<evidence type="ECO:0000256" key="15">
    <source>
        <dbReference type="PROSITE-ProRule" id="PRU01319"/>
    </source>
</evidence>
<dbReference type="Proteomes" id="UP000255234">
    <property type="component" value="Unassembled WGS sequence"/>
</dbReference>
<dbReference type="SUPFAM" id="SSF53098">
    <property type="entry name" value="Ribonuclease H-like"/>
    <property type="match status" value="1"/>
</dbReference>
<keyword evidence="11 14" id="KW-0255">Endonuclease</keyword>
<comment type="cofactor">
    <cofactor evidence="2">
        <name>Mg(2+)</name>
        <dbReference type="ChEBI" id="CHEBI:18420"/>
    </cofactor>
</comment>
<dbReference type="InterPro" id="IPR036397">
    <property type="entry name" value="RNaseH_sf"/>
</dbReference>
<evidence type="ECO:0000313" key="19">
    <source>
        <dbReference type="Proteomes" id="UP000255234"/>
    </source>
</evidence>
<keyword evidence="10 14" id="KW-0479">Metal-binding</keyword>
<dbReference type="PROSITE" id="PS51975">
    <property type="entry name" value="RNASE_H_2"/>
    <property type="match status" value="1"/>
</dbReference>
<comment type="cofactor">
    <cofactor evidence="14 15">
        <name>Mn(2+)</name>
        <dbReference type="ChEBI" id="CHEBI:29035"/>
    </cofactor>
    <cofactor evidence="14 15">
        <name>Mg(2+)</name>
        <dbReference type="ChEBI" id="CHEBI:18420"/>
    </cofactor>
    <text evidence="14 15">Manganese or magnesium. Binds 1 divalent metal ion per monomer in the absence of substrate. May bind a second metal ion after substrate binding.</text>
</comment>
<dbReference type="InterPro" id="IPR024567">
    <property type="entry name" value="RNase_HII/HIII_dom"/>
</dbReference>
<feature type="domain" description="RNase H type-2" evidence="17">
    <location>
        <begin position="68"/>
        <end position="255"/>
    </location>
</feature>
<comment type="subcellular location">
    <subcellularLocation>
        <location evidence="4 14">Cytoplasm</location>
    </subcellularLocation>
</comment>
<dbReference type="RefSeq" id="WP_115151147.1">
    <property type="nucleotide sequence ID" value="NZ_UGPP01000001.1"/>
</dbReference>
<dbReference type="InterPro" id="IPR001352">
    <property type="entry name" value="RNase_HII/HIII"/>
</dbReference>
<dbReference type="Pfam" id="PF01351">
    <property type="entry name" value="RNase_HII"/>
    <property type="match status" value="1"/>
</dbReference>
<evidence type="ECO:0000256" key="3">
    <source>
        <dbReference type="ARBA" id="ARBA00004065"/>
    </source>
</evidence>
<dbReference type="Gene3D" id="3.30.420.10">
    <property type="entry name" value="Ribonuclease H-like superfamily/Ribonuclease H"/>
    <property type="match status" value="1"/>
</dbReference>
<evidence type="ECO:0000256" key="7">
    <source>
        <dbReference type="ARBA" id="ARBA00019179"/>
    </source>
</evidence>
<dbReference type="GO" id="GO:0030145">
    <property type="term" value="F:manganese ion binding"/>
    <property type="evidence" value="ECO:0007669"/>
    <property type="project" value="UniProtKB-UniRule"/>
</dbReference>
<dbReference type="GO" id="GO:0043137">
    <property type="term" value="P:DNA replication, removal of RNA primer"/>
    <property type="evidence" value="ECO:0007669"/>
    <property type="project" value="TreeGrafter"/>
</dbReference>
<evidence type="ECO:0000256" key="1">
    <source>
        <dbReference type="ARBA" id="ARBA00000077"/>
    </source>
</evidence>
<dbReference type="InterPro" id="IPR022898">
    <property type="entry name" value="RNase_HII"/>
</dbReference>
<proteinExistence type="inferred from homology"/>
<dbReference type="InterPro" id="IPR012337">
    <property type="entry name" value="RNaseH-like_sf"/>
</dbReference>
<dbReference type="HAMAP" id="MF_00052_B">
    <property type="entry name" value="RNase_HII_B"/>
    <property type="match status" value="1"/>
</dbReference>
<keyword evidence="13 14" id="KW-0464">Manganese</keyword>
<sequence>MNIGKLSIKQIKDLIVKDCNEELLTAIKNDARKGVQSIYKSYQREMKERQRVANLYTFENECRANGYKLIAGVDEVGRGPLAGPVVVASVILPENFFIEKINDSKKLSEATREKIYDIIMENAIAVNRAIIDEKTIDRVNIYQAAMNGMYEAIYGLNPKPDAVLIDAMPLESLDIYHQSIIKGDAKSASIAAASIVAKVERDRMMNEFDKIYPQYGFAKNKGYGTSEHLEALRKYGPCEIHRKSFEPIKSMMIQK</sequence>
<accession>A0A378NSD5</accession>
<dbReference type="NCBIfam" id="NF000595">
    <property type="entry name" value="PRK00015.1-3"/>
    <property type="match status" value="1"/>
</dbReference>
<feature type="binding site" evidence="14 15">
    <location>
        <position position="74"/>
    </location>
    <ligand>
        <name>a divalent metal cation</name>
        <dbReference type="ChEBI" id="CHEBI:60240"/>
    </ligand>
</feature>
<dbReference type="CDD" id="cd07182">
    <property type="entry name" value="RNase_HII_bacteria_HII_like"/>
    <property type="match status" value="1"/>
</dbReference>
<evidence type="ECO:0000256" key="13">
    <source>
        <dbReference type="ARBA" id="ARBA00023211"/>
    </source>
</evidence>
<organism evidence="18 19">
    <name type="scientific">Megamonas hypermegale</name>
    <dbReference type="NCBI Taxonomy" id="158847"/>
    <lineage>
        <taxon>Bacteria</taxon>
        <taxon>Bacillati</taxon>
        <taxon>Bacillota</taxon>
        <taxon>Negativicutes</taxon>
        <taxon>Selenomonadales</taxon>
        <taxon>Selenomonadaceae</taxon>
        <taxon>Megamonas</taxon>
    </lineage>
</organism>
<name>A0A378NSD5_9FIRM</name>
<keyword evidence="9 14" id="KW-0540">Nuclease</keyword>
<dbReference type="AlphaFoldDB" id="A0A378NSD5"/>
<keyword evidence="12 14" id="KW-0378">Hydrolase</keyword>
<dbReference type="GO" id="GO:0032299">
    <property type="term" value="C:ribonuclease H2 complex"/>
    <property type="evidence" value="ECO:0007669"/>
    <property type="project" value="TreeGrafter"/>
</dbReference>
<evidence type="ECO:0000256" key="14">
    <source>
        <dbReference type="HAMAP-Rule" id="MF_00052"/>
    </source>
</evidence>
<feature type="binding site" evidence="14 15">
    <location>
        <position position="166"/>
    </location>
    <ligand>
        <name>a divalent metal cation</name>
        <dbReference type="ChEBI" id="CHEBI:60240"/>
    </ligand>
</feature>
<dbReference type="NCBIfam" id="NF000594">
    <property type="entry name" value="PRK00015.1-1"/>
    <property type="match status" value="1"/>
</dbReference>
<dbReference type="EMBL" id="UGPP01000001">
    <property type="protein sequence ID" value="STY70579.1"/>
    <property type="molecule type" value="Genomic_DNA"/>
</dbReference>
<evidence type="ECO:0000256" key="4">
    <source>
        <dbReference type="ARBA" id="ARBA00004496"/>
    </source>
</evidence>
<evidence type="ECO:0000256" key="16">
    <source>
        <dbReference type="RuleBase" id="RU003515"/>
    </source>
</evidence>
<gene>
    <name evidence="14 18" type="primary">rnhB</name>
    <name evidence="18" type="ORF">NCTC10571_00718</name>
</gene>
<evidence type="ECO:0000256" key="9">
    <source>
        <dbReference type="ARBA" id="ARBA00022722"/>
    </source>
</evidence>
<dbReference type="PANTHER" id="PTHR10954">
    <property type="entry name" value="RIBONUCLEASE H2 SUBUNIT A"/>
    <property type="match status" value="1"/>
</dbReference>
<dbReference type="EC" id="3.1.26.4" evidence="6 14"/>
<dbReference type="FunFam" id="3.30.420.10:FF:000006">
    <property type="entry name" value="Ribonuclease HII"/>
    <property type="match status" value="1"/>
</dbReference>
<evidence type="ECO:0000256" key="6">
    <source>
        <dbReference type="ARBA" id="ARBA00012180"/>
    </source>
</evidence>
<dbReference type="GO" id="GO:0003723">
    <property type="term" value="F:RNA binding"/>
    <property type="evidence" value="ECO:0007669"/>
    <property type="project" value="UniProtKB-UniRule"/>
</dbReference>